<organism evidence="2">
    <name type="scientific">mine drainage metagenome</name>
    <dbReference type="NCBI Taxonomy" id="410659"/>
    <lineage>
        <taxon>unclassified sequences</taxon>
        <taxon>metagenomes</taxon>
        <taxon>ecological metagenomes</taxon>
    </lineage>
</organism>
<reference evidence="2" key="1">
    <citation type="submission" date="2013-08" db="EMBL/GenBank/DDBJ databases">
        <authorList>
            <person name="Mendez C."/>
            <person name="Richter M."/>
            <person name="Ferrer M."/>
            <person name="Sanchez J."/>
        </authorList>
    </citation>
    <scope>NUCLEOTIDE SEQUENCE</scope>
</reference>
<dbReference type="Pfam" id="PF25199">
    <property type="entry name" value="nSTAND_NTPase5"/>
    <property type="match status" value="1"/>
</dbReference>
<dbReference type="SUPFAM" id="SSF48452">
    <property type="entry name" value="TPR-like"/>
    <property type="match status" value="1"/>
</dbReference>
<gene>
    <name evidence="2" type="ORF">B1A_03552</name>
</gene>
<dbReference type="InterPro" id="IPR027417">
    <property type="entry name" value="P-loop_NTPase"/>
</dbReference>
<dbReference type="EMBL" id="AUZX01002614">
    <property type="protein sequence ID" value="EQD75960.1"/>
    <property type="molecule type" value="Genomic_DNA"/>
</dbReference>
<dbReference type="SUPFAM" id="SSF52540">
    <property type="entry name" value="P-loop containing nucleoside triphosphate hydrolases"/>
    <property type="match status" value="1"/>
</dbReference>
<dbReference type="InterPro" id="IPR011990">
    <property type="entry name" value="TPR-like_helical_dom_sf"/>
</dbReference>
<dbReference type="AlphaFoldDB" id="T1D0J9"/>
<dbReference type="InterPro" id="IPR003593">
    <property type="entry name" value="AAA+_ATPase"/>
</dbReference>
<feature type="non-terminal residue" evidence="2">
    <location>
        <position position="1"/>
    </location>
</feature>
<feature type="non-terminal residue" evidence="2">
    <location>
        <position position="759"/>
    </location>
</feature>
<feature type="domain" description="AAA+ ATPase" evidence="1">
    <location>
        <begin position="233"/>
        <end position="419"/>
    </location>
</feature>
<dbReference type="InterPro" id="IPR057574">
    <property type="entry name" value="nSTAND_NTPase5_dom"/>
</dbReference>
<dbReference type="SMART" id="SM00382">
    <property type="entry name" value="AAA"/>
    <property type="match status" value="1"/>
</dbReference>
<dbReference type="GO" id="GO:0003677">
    <property type="term" value="F:DNA binding"/>
    <property type="evidence" value="ECO:0007669"/>
    <property type="project" value="UniProtKB-KW"/>
</dbReference>
<dbReference type="Gene3D" id="1.25.40.10">
    <property type="entry name" value="Tetratricopeptide repeat domain"/>
    <property type="match status" value="1"/>
</dbReference>
<protein>
    <submittedName>
        <fullName evidence="2">Cold-shock DNA-binding domain-containing protein</fullName>
    </submittedName>
</protein>
<sequence>QQLRPLVHDEPDFMDRLLKGDVLYLKLHGCITAFEQVHPGMVYSTERILRHKEGRAAQFAQFLEWAKTKTLVFAGYSLRDYNLRQLVDEIVRDGDARMRHYIVKKGVLEVEERYWAERRFTLIDSTFENFLVEVDGAISPAARALGLARSSTPSSLTKFIASNRQESTELRNYLTSGAEHVSSDTTSPTSSASKFFNGFDLGWYALEGELDVARQVTQSILQEQVAVTGQLSGPRLVVLKAHAGAGKSVALRRIAWDAAKRLSKLVLYVPSTGYVNIQAVQELLALAKEPLFLIVDDITLVSDSVMDLIAAAKRDKSPLVVIGGGRFNEWNVRAQNLESSVTAEYELKYLTRKETDDLIAQLELNDCLGELKLLSHEERVREFNEVYGRQLLVALHEATRNAQFRDIIFDEYQKITPPEAQLLYADICALHRFGSPVRAGLISRVHGISFESFQVRFFNPLEQVVSLEMDERSGDWIYRARHPYIAEILYEQVFKTTAERFDNHAKFITRLNPAYSYDRRIIGDLLRGNKLADAFPDPTRGIAIFDLAADALGDEPHIYHQKGIYLKRLAGDVGALRAAEEALLTAQALAPTDRTIKHSLAELALTRSKFSTDPLERSAWRREAIDKARPLLATANGSYAFHTIAKAQVQALSDALDHEENSTLSSDVVSEAIKSAEEAIRSGLQRFPGDGHLLAEEASLAHLLENDERAERALHRAFEANKRSQLIAKRYAIVLKARGKLLEAREVLRQALEHNPGSQ</sequence>
<comment type="caution">
    <text evidence="2">The sequence shown here is derived from an EMBL/GenBank/DDBJ whole genome shotgun (WGS) entry which is preliminary data.</text>
</comment>
<dbReference type="Pfam" id="PF13289">
    <property type="entry name" value="SIR2_2"/>
    <property type="match status" value="1"/>
</dbReference>
<evidence type="ECO:0000313" key="2">
    <source>
        <dbReference type="EMBL" id="EQD75960.1"/>
    </source>
</evidence>
<evidence type="ECO:0000259" key="1">
    <source>
        <dbReference type="SMART" id="SM00382"/>
    </source>
</evidence>
<name>T1D0J9_9ZZZZ</name>
<accession>T1D0J9</accession>
<proteinExistence type="predicted"/>
<reference evidence="2" key="2">
    <citation type="journal article" date="2014" name="ISME J.">
        <title>Microbial stratification in low pH oxic and suboxic macroscopic growths along an acid mine drainage.</title>
        <authorList>
            <person name="Mendez-Garcia C."/>
            <person name="Mesa V."/>
            <person name="Sprenger R.R."/>
            <person name="Richter M."/>
            <person name="Diez M.S."/>
            <person name="Solano J."/>
            <person name="Bargiela R."/>
            <person name="Golyshina O.V."/>
            <person name="Manteca A."/>
            <person name="Ramos J.L."/>
            <person name="Gallego J.R."/>
            <person name="Llorente I."/>
            <person name="Martins Dos Santos V.A."/>
            <person name="Jensen O.N."/>
            <person name="Pelaez A.I."/>
            <person name="Sanchez J."/>
            <person name="Ferrer M."/>
        </authorList>
    </citation>
    <scope>NUCLEOTIDE SEQUENCE</scope>
</reference>
<keyword evidence="2" id="KW-0238">DNA-binding</keyword>